<dbReference type="PROSITE" id="PS50089">
    <property type="entry name" value="ZF_RING_2"/>
    <property type="match status" value="1"/>
</dbReference>
<dbReference type="InParanoid" id="A0A6I8TME0"/>
<dbReference type="OrthoDB" id="9049620at2759"/>
<feature type="region of interest" description="Disordered" evidence="4">
    <location>
        <begin position="131"/>
        <end position="161"/>
    </location>
</feature>
<evidence type="ECO:0000256" key="4">
    <source>
        <dbReference type="SAM" id="MobiDB-lite"/>
    </source>
</evidence>
<dbReference type="GO" id="GO:0008270">
    <property type="term" value="F:zinc ion binding"/>
    <property type="evidence" value="ECO:0007669"/>
    <property type="project" value="UniProtKB-KW"/>
</dbReference>
<evidence type="ECO:0000259" key="5">
    <source>
        <dbReference type="PROSITE" id="PS50089"/>
    </source>
</evidence>
<protein>
    <recommendedName>
        <fullName evidence="5">RING-type domain-containing protein</fullName>
    </recommendedName>
</protein>
<feature type="compositionally biased region" description="Polar residues" evidence="4">
    <location>
        <begin position="131"/>
        <end position="149"/>
    </location>
</feature>
<evidence type="ECO:0000313" key="6">
    <source>
        <dbReference type="EnsemblMetazoa" id="AAEL020680-PA"/>
    </source>
</evidence>
<dbReference type="InterPro" id="IPR013083">
    <property type="entry name" value="Znf_RING/FYVE/PHD"/>
</dbReference>
<dbReference type="SMART" id="SM00184">
    <property type="entry name" value="RING"/>
    <property type="match status" value="1"/>
</dbReference>
<sequence>MITNASMMMDIKTLSSPEPGNLSTDSISCCRYNLRNRGSTMFTVLTESECPICLSDVFDKPVVVNCGHTFCGKCIRTTMAKYKNCPMCNQVLIEPLFLSDLRFTRKLTNKLQSQSSTETKIQSCKVVLNRSCKSNMPQQKPKSVNNQKKSAPKSKKSRNIQ</sequence>
<feature type="compositionally biased region" description="Basic residues" evidence="4">
    <location>
        <begin position="150"/>
        <end position="161"/>
    </location>
</feature>
<evidence type="ECO:0000256" key="3">
    <source>
        <dbReference type="ARBA" id="ARBA00022833"/>
    </source>
</evidence>
<gene>
    <name evidence="6" type="primary">110676083</name>
</gene>
<dbReference type="AlphaFoldDB" id="A0A6I8TME0"/>
<reference evidence="6 7" key="1">
    <citation type="submission" date="2017-06" db="EMBL/GenBank/DDBJ databases">
        <title>Aedes aegypti genome working group (AGWG) sequencing and assembly.</title>
        <authorList>
            <consortium name="Aedes aegypti Genome Working Group (AGWG)"/>
            <person name="Matthews B.J."/>
        </authorList>
    </citation>
    <scope>NUCLEOTIDE SEQUENCE [LARGE SCALE GENOMIC DNA]</scope>
    <source>
        <strain evidence="6 7">LVP_AGWG</strain>
    </source>
</reference>
<dbReference type="PANTHER" id="PTHR23041:SF78">
    <property type="entry name" value="E3 UBIQUITIN-PROTEIN LIGASE RNF4"/>
    <property type="match status" value="1"/>
</dbReference>
<dbReference type="InterPro" id="IPR047134">
    <property type="entry name" value="RNF4"/>
</dbReference>
<dbReference type="Gene3D" id="3.30.40.10">
    <property type="entry name" value="Zinc/RING finger domain, C3HC4 (zinc finger)"/>
    <property type="match status" value="1"/>
</dbReference>
<dbReference type="PANTHER" id="PTHR23041">
    <property type="entry name" value="RING FINGER DOMAIN-CONTAINING"/>
    <property type="match status" value="1"/>
</dbReference>
<keyword evidence="7" id="KW-1185">Reference proteome</keyword>
<feature type="domain" description="RING-type" evidence="5">
    <location>
        <begin position="50"/>
        <end position="89"/>
    </location>
</feature>
<dbReference type="SUPFAM" id="SSF57850">
    <property type="entry name" value="RING/U-box"/>
    <property type="match status" value="1"/>
</dbReference>
<dbReference type="InterPro" id="IPR017907">
    <property type="entry name" value="Znf_RING_CS"/>
</dbReference>
<organism evidence="6 7">
    <name type="scientific">Aedes aegypti</name>
    <name type="common">Yellowfever mosquito</name>
    <name type="synonym">Culex aegypti</name>
    <dbReference type="NCBI Taxonomy" id="7159"/>
    <lineage>
        <taxon>Eukaryota</taxon>
        <taxon>Metazoa</taxon>
        <taxon>Ecdysozoa</taxon>
        <taxon>Arthropoda</taxon>
        <taxon>Hexapoda</taxon>
        <taxon>Insecta</taxon>
        <taxon>Pterygota</taxon>
        <taxon>Neoptera</taxon>
        <taxon>Endopterygota</taxon>
        <taxon>Diptera</taxon>
        <taxon>Nematocera</taxon>
        <taxon>Culicoidea</taxon>
        <taxon>Culicidae</taxon>
        <taxon>Culicinae</taxon>
        <taxon>Aedini</taxon>
        <taxon>Aedes</taxon>
        <taxon>Stegomyia</taxon>
    </lineage>
</organism>
<dbReference type="Proteomes" id="UP000008820">
    <property type="component" value="Chromosome 2"/>
</dbReference>
<dbReference type="InterPro" id="IPR001841">
    <property type="entry name" value="Znf_RING"/>
</dbReference>
<name>A0A6I8TME0_AEDAE</name>
<accession>A0A6I8TME0</accession>
<keyword evidence="3" id="KW-0862">Zinc</keyword>
<evidence type="ECO:0000313" key="7">
    <source>
        <dbReference type="Proteomes" id="UP000008820"/>
    </source>
</evidence>
<dbReference type="PROSITE" id="PS00518">
    <property type="entry name" value="ZF_RING_1"/>
    <property type="match status" value="1"/>
</dbReference>
<keyword evidence="1" id="KW-0479">Metal-binding</keyword>
<evidence type="ECO:0000256" key="2">
    <source>
        <dbReference type="ARBA" id="ARBA00022771"/>
    </source>
</evidence>
<evidence type="ECO:0000256" key="1">
    <source>
        <dbReference type="ARBA" id="ARBA00022723"/>
    </source>
</evidence>
<proteinExistence type="predicted"/>
<dbReference type="Pfam" id="PF13923">
    <property type="entry name" value="zf-C3HC4_2"/>
    <property type="match status" value="1"/>
</dbReference>
<keyword evidence="2" id="KW-0863">Zinc-finger</keyword>
<dbReference type="EnsemblMetazoa" id="AAEL020680-RA">
    <property type="protein sequence ID" value="AAEL020680-PA"/>
    <property type="gene ID" value="AAEL020680"/>
</dbReference>
<reference evidence="6" key="2">
    <citation type="submission" date="2020-05" db="UniProtKB">
        <authorList>
            <consortium name="EnsemblMetazoa"/>
        </authorList>
    </citation>
    <scope>IDENTIFICATION</scope>
    <source>
        <strain evidence="6">LVP_AGWG</strain>
    </source>
</reference>